<dbReference type="InParanoid" id="C5L1S9"/>
<dbReference type="GeneID" id="9065741"/>
<dbReference type="RefSeq" id="XP_002777499.1">
    <property type="nucleotide sequence ID" value="XM_002777453.1"/>
</dbReference>
<evidence type="ECO:0000313" key="2">
    <source>
        <dbReference type="EMBL" id="EER09315.1"/>
    </source>
</evidence>
<feature type="compositionally biased region" description="Basic and acidic residues" evidence="1">
    <location>
        <begin position="50"/>
        <end position="59"/>
    </location>
</feature>
<accession>C5L1S9</accession>
<gene>
    <name evidence="2" type="ORF">Pmar_PMAR022474</name>
</gene>
<dbReference type="EMBL" id="GG678424">
    <property type="protein sequence ID" value="EER09315.1"/>
    <property type="molecule type" value="Genomic_DNA"/>
</dbReference>
<protein>
    <submittedName>
        <fullName evidence="2">Uncharacterized protein</fullName>
    </submittedName>
</protein>
<feature type="non-terminal residue" evidence="2">
    <location>
        <position position="1"/>
    </location>
</feature>
<feature type="region of interest" description="Disordered" evidence="1">
    <location>
        <begin position="28"/>
        <end position="92"/>
    </location>
</feature>
<organism evidence="3">
    <name type="scientific">Perkinsus marinus (strain ATCC 50983 / TXsc)</name>
    <dbReference type="NCBI Taxonomy" id="423536"/>
    <lineage>
        <taxon>Eukaryota</taxon>
        <taxon>Sar</taxon>
        <taxon>Alveolata</taxon>
        <taxon>Perkinsozoa</taxon>
        <taxon>Perkinsea</taxon>
        <taxon>Perkinsida</taxon>
        <taxon>Perkinsidae</taxon>
        <taxon>Perkinsus</taxon>
    </lineage>
</organism>
<sequence>VGDGSVTMVQNAADLWQIISKNATQKHIVSTGSGPTPRVQGGISDGEVLPEGREEELSKPKGKWSLLASGESSQGAVLKHHHHSHEEVHPAE</sequence>
<dbReference type="AlphaFoldDB" id="C5L1S9"/>
<evidence type="ECO:0000313" key="3">
    <source>
        <dbReference type="Proteomes" id="UP000007800"/>
    </source>
</evidence>
<feature type="non-terminal residue" evidence="2">
    <location>
        <position position="92"/>
    </location>
</feature>
<keyword evidence="3" id="KW-1185">Reference proteome</keyword>
<evidence type="ECO:0000256" key="1">
    <source>
        <dbReference type="SAM" id="MobiDB-lite"/>
    </source>
</evidence>
<proteinExistence type="predicted"/>
<reference evidence="2 3" key="1">
    <citation type="submission" date="2008-07" db="EMBL/GenBank/DDBJ databases">
        <authorList>
            <person name="El-Sayed N."/>
            <person name="Caler E."/>
            <person name="Inman J."/>
            <person name="Amedeo P."/>
            <person name="Hass B."/>
            <person name="Wortman J."/>
        </authorList>
    </citation>
    <scope>NUCLEOTIDE SEQUENCE [LARGE SCALE GENOMIC DNA]</scope>
    <source>
        <strain evidence="3">ATCC 50983 / TXsc</strain>
    </source>
</reference>
<dbReference type="Proteomes" id="UP000007800">
    <property type="component" value="Unassembled WGS sequence"/>
</dbReference>
<name>C5L1S9_PERM5</name>